<proteinExistence type="predicted"/>
<protein>
    <recommendedName>
        <fullName evidence="3">DUF2262 domain-containing protein</fullName>
    </recommendedName>
</protein>
<keyword evidence="2" id="KW-1185">Reference proteome</keyword>
<sequence length="191" mass="22816">MMNWKEYLKFEKCRKILFSGTDSIDSPVKIEIPVECINGMSFYHLHENHEIHFGEDEVDVRELIRCDGFMVTFNHKIKDCIYEDEELMAPHEFHCEEIQEFMQQINEMFKEELEAEKYVNVEEWIANNSGIERMNLIYEDGTKSPDIFLPFEGWELESSCAEYSVFGQETRDYSMLRIVDRECEKTCDFQP</sequence>
<reference evidence="1 2" key="1">
    <citation type="journal article" date="2021" name="Sci. Rep.">
        <title>The distribution of antibiotic resistance genes in chicken gut microbiota commensals.</title>
        <authorList>
            <person name="Juricova H."/>
            <person name="Matiasovicova J."/>
            <person name="Kubasova T."/>
            <person name="Cejkova D."/>
            <person name="Rychlik I."/>
        </authorList>
    </citation>
    <scope>NUCLEOTIDE SEQUENCE [LARGE SCALE GENOMIC DNA]</scope>
    <source>
        <strain evidence="1 2">An564</strain>
    </source>
</reference>
<evidence type="ECO:0000313" key="2">
    <source>
        <dbReference type="Proteomes" id="UP000724149"/>
    </source>
</evidence>
<name>A0ABS2GQG2_9FIRM</name>
<comment type="caution">
    <text evidence="1">The sequence shown here is derived from an EMBL/GenBank/DDBJ whole genome shotgun (WGS) entry which is preliminary data.</text>
</comment>
<dbReference type="Proteomes" id="UP000724149">
    <property type="component" value="Unassembled WGS sequence"/>
</dbReference>
<accession>A0ABS2GQG2</accession>
<dbReference type="EMBL" id="JACSNR010000012">
    <property type="protein sequence ID" value="MBM6924226.1"/>
    <property type="molecule type" value="Genomic_DNA"/>
</dbReference>
<dbReference type="RefSeq" id="WP_204722038.1">
    <property type="nucleotide sequence ID" value="NZ_JACSNR010000012.1"/>
</dbReference>
<gene>
    <name evidence="1" type="ORF">H9X81_11065</name>
</gene>
<organism evidence="1 2">
    <name type="scientific">Hydrogenoanaerobacterium saccharovorans</name>
    <dbReference type="NCBI Taxonomy" id="474960"/>
    <lineage>
        <taxon>Bacteria</taxon>
        <taxon>Bacillati</taxon>
        <taxon>Bacillota</taxon>
        <taxon>Clostridia</taxon>
        <taxon>Eubacteriales</taxon>
        <taxon>Oscillospiraceae</taxon>
        <taxon>Hydrogenoanaerobacterium</taxon>
    </lineage>
</organism>
<evidence type="ECO:0008006" key="3">
    <source>
        <dbReference type="Google" id="ProtNLM"/>
    </source>
</evidence>
<evidence type="ECO:0000313" key="1">
    <source>
        <dbReference type="EMBL" id="MBM6924226.1"/>
    </source>
</evidence>